<dbReference type="Pfam" id="PF03107">
    <property type="entry name" value="C1_2"/>
    <property type="match status" value="9"/>
</dbReference>
<dbReference type="InterPro" id="IPR002219">
    <property type="entry name" value="PKC_DAG/PE"/>
</dbReference>
<keyword evidence="3" id="KW-0863">Zinc-finger</keyword>
<evidence type="ECO:0000313" key="8">
    <source>
        <dbReference type="Proteomes" id="UP000322667"/>
    </source>
</evidence>
<dbReference type="SUPFAM" id="SSF57889">
    <property type="entry name" value="Cysteine-rich domain"/>
    <property type="match status" value="9"/>
</dbReference>
<evidence type="ECO:0000259" key="5">
    <source>
        <dbReference type="SMART" id="SM00109"/>
    </source>
</evidence>
<organism evidence="7 8">
    <name type="scientific">Gossypium tomentosum</name>
    <name type="common">Hawaiian cotton</name>
    <name type="synonym">Gossypium sandvicense</name>
    <dbReference type="NCBI Taxonomy" id="34277"/>
    <lineage>
        <taxon>Eukaryota</taxon>
        <taxon>Viridiplantae</taxon>
        <taxon>Streptophyta</taxon>
        <taxon>Embryophyta</taxon>
        <taxon>Tracheophyta</taxon>
        <taxon>Spermatophyta</taxon>
        <taxon>Magnoliopsida</taxon>
        <taxon>eudicotyledons</taxon>
        <taxon>Gunneridae</taxon>
        <taxon>Pentapetalae</taxon>
        <taxon>rosids</taxon>
        <taxon>malvids</taxon>
        <taxon>Malvales</taxon>
        <taxon>Malvaceae</taxon>
        <taxon>Malvoideae</taxon>
        <taxon>Gossypium</taxon>
    </lineage>
</organism>
<feature type="domain" description="Phorbol-ester/DAG-type" evidence="5">
    <location>
        <begin position="185"/>
        <end position="233"/>
    </location>
</feature>
<dbReference type="InterPro" id="IPR001965">
    <property type="entry name" value="Znf_PHD"/>
</dbReference>
<evidence type="ECO:0000313" key="7">
    <source>
        <dbReference type="EMBL" id="TYI38308.1"/>
    </source>
</evidence>
<dbReference type="InterPro" id="IPR019786">
    <property type="entry name" value="Zinc_finger_PHD-type_CS"/>
</dbReference>
<evidence type="ECO:0000256" key="4">
    <source>
        <dbReference type="ARBA" id="ARBA00022833"/>
    </source>
</evidence>
<dbReference type="SMART" id="SM00249">
    <property type="entry name" value="PHD"/>
    <property type="match status" value="6"/>
</dbReference>
<dbReference type="InterPro" id="IPR046349">
    <property type="entry name" value="C1-like_sf"/>
</dbReference>
<sequence>MEESNNYGHQHPLLLIFNQDQLIHNQSAVTDCSRCGEKVSAPCFCCAEHCGFYLHKVCAEAPLELNHPFHPHHPFLLMQNAPYSSGRYICNFCDKGGNEFVYHCSCHFDFHIQCALFTFNIAENNLKELEHVALQDEELEDDIKCFGCQEPLTNYTHFSPDCGFNLHEKCAELPFKQNLVCHPKHPLVLQFNSQRLSCKICRVTRRSMESGFVYGCSPCKFVVHIECASQSALQLIKSTNHEHPFTLFNGHQHPLLLMLNQEQLIDNQSGVTDCSRCGEKVSAPSFYCAEYCGFYLHKVCAEAPVELNHPFHPNHPLLLMQKSPHLSGAYFCTFCHEFGDKFVYHCSICELDFHIKCALFTLNIAENNLKELEHVALHDPLISSENGDKKLKDVSKCFGCWEPLAMYTHFSPDCGFNLHEKCAKLPFKLNHVYHRKHPLVLQFNSKRLSCKICQETRRRGFVYGCSPCKFVAHTECASQSSLQVIKNTNHEHPFTLFLRQVPFTCDACGTEGNHVSYTCGTCNIIIHKNCISLPRIIKSKWHDHPLVHTYFHHIEDFRVLDCLICHDEVNTEHGSYYCSKCDVIFHVKCAMKDTDSYEIVENEDEMPNESSISVIERNDAGEATKIKHFKHMHNLMLGPFVGGYENSCNGCMLPISDPFYYCSECVFFLHKACAELTKMKNVWHHHCQEPLALISDKAFECQECWHISNAFAYECCGCEENKCLRCVIALTPGARTCLKHVHPLFFYRDYEGQCNACGDTTRGYGAFCCKDCNFVLDLGCFSLPITARHKCDKHLLSLTDNDDNSYSESHHCDICEESRDANRWFYHCATCDTSAHVGCVLGSYPFLKLGSIYEETNHPHPLTIVNKKYYYPNCDKCSKPCEGVALECSKLECKYIVHWDCVTPYFLRHWWKWGM</sequence>
<feature type="domain" description="Zinc finger PHD-type" evidence="6">
    <location>
        <begin position="331"/>
        <end position="401"/>
    </location>
</feature>
<feature type="domain" description="Phorbol-ester/DAG-type" evidence="5">
    <location>
        <begin position="437"/>
        <end position="482"/>
    </location>
</feature>
<accession>A0A5D2RDU1</accession>
<feature type="domain" description="Zinc finger PHD-type" evidence="6">
    <location>
        <begin position="197"/>
        <end position="278"/>
    </location>
</feature>
<dbReference type="AlphaFoldDB" id="A0A5D2RDU1"/>
<protein>
    <recommendedName>
        <fullName evidence="9">Phorbol-ester/DAG-type domain-containing protein</fullName>
    </recommendedName>
</protein>
<dbReference type="SMART" id="SM00109">
    <property type="entry name" value="C1"/>
    <property type="match status" value="4"/>
</dbReference>
<feature type="domain" description="Zinc finger PHD-type" evidence="6">
    <location>
        <begin position="561"/>
        <end position="666"/>
    </location>
</feature>
<evidence type="ECO:0000256" key="3">
    <source>
        <dbReference type="ARBA" id="ARBA00022771"/>
    </source>
</evidence>
<feature type="domain" description="Zinc finger PHD-type" evidence="6">
    <location>
        <begin position="811"/>
        <end position="878"/>
    </location>
</feature>
<dbReference type="InterPro" id="IPR053192">
    <property type="entry name" value="Vacuole_Formation_Reg"/>
</dbReference>
<keyword evidence="4" id="KW-0862">Zinc</keyword>
<dbReference type="InterPro" id="IPR004146">
    <property type="entry name" value="DC1"/>
</dbReference>
<name>A0A5D2RDU1_GOSTO</name>
<feature type="domain" description="Phorbol-ester/DAG-type" evidence="5">
    <location>
        <begin position="492"/>
        <end position="536"/>
    </location>
</feature>
<feature type="domain" description="Phorbol-ester/DAG-type" evidence="5">
    <location>
        <begin position="740"/>
        <end position="791"/>
    </location>
</feature>
<dbReference type="EMBL" id="CM017611">
    <property type="protein sequence ID" value="TYI38308.1"/>
    <property type="molecule type" value="Genomic_DNA"/>
</dbReference>
<evidence type="ECO:0000259" key="6">
    <source>
        <dbReference type="SMART" id="SM00249"/>
    </source>
</evidence>
<evidence type="ECO:0000256" key="2">
    <source>
        <dbReference type="ARBA" id="ARBA00022737"/>
    </source>
</evidence>
<dbReference type="PROSITE" id="PS01359">
    <property type="entry name" value="ZF_PHD_1"/>
    <property type="match status" value="1"/>
</dbReference>
<dbReference type="Proteomes" id="UP000322667">
    <property type="component" value="Chromosome A02"/>
</dbReference>
<feature type="domain" description="Zinc finger PHD-type" evidence="6">
    <location>
        <begin position="31"/>
        <end position="94"/>
    </location>
</feature>
<feature type="domain" description="Zinc finger PHD-type" evidence="6">
    <location>
        <begin position="449"/>
        <end position="509"/>
    </location>
</feature>
<keyword evidence="2" id="KW-0677">Repeat</keyword>
<dbReference type="PANTHER" id="PTHR32410:SF169">
    <property type="entry name" value="C1 DOMAIN FAMILY PROTEIN, PUTATIVE-RELATED"/>
    <property type="match status" value="1"/>
</dbReference>
<keyword evidence="8" id="KW-1185">Reference proteome</keyword>
<evidence type="ECO:0000256" key="1">
    <source>
        <dbReference type="ARBA" id="ARBA00022723"/>
    </source>
</evidence>
<reference evidence="7 8" key="1">
    <citation type="submission" date="2019-07" db="EMBL/GenBank/DDBJ databases">
        <title>WGS assembly of Gossypium tomentosum.</title>
        <authorList>
            <person name="Chen Z.J."/>
            <person name="Sreedasyam A."/>
            <person name="Ando A."/>
            <person name="Song Q."/>
            <person name="De L."/>
            <person name="Hulse-Kemp A."/>
            <person name="Ding M."/>
            <person name="Ye W."/>
            <person name="Kirkbride R."/>
            <person name="Jenkins J."/>
            <person name="Plott C."/>
            <person name="Lovell J."/>
            <person name="Lin Y.-M."/>
            <person name="Vaughn R."/>
            <person name="Liu B."/>
            <person name="Li W."/>
            <person name="Simpson S."/>
            <person name="Scheffler B."/>
            <person name="Saski C."/>
            <person name="Grover C."/>
            <person name="Hu G."/>
            <person name="Conover J."/>
            <person name="Carlson J."/>
            <person name="Shu S."/>
            <person name="Boston L."/>
            <person name="Williams M."/>
            <person name="Peterson D."/>
            <person name="Mcgee K."/>
            <person name="Jones D."/>
            <person name="Wendel J."/>
            <person name="Stelly D."/>
            <person name="Grimwood J."/>
            <person name="Schmutz J."/>
        </authorList>
    </citation>
    <scope>NUCLEOTIDE SEQUENCE [LARGE SCALE GENOMIC DNA]</scope>
    <source>
        <strain evidence="7">7179.01</strain>
    </source>
</reference>
<keyword evidence="1" id="KW-0479">Metal-binding</keyword>
<gene>
    <name evidence="7" type="ORF">ES332_A02G017300v1</name>
</gene>
<evidence type="ECO:0008006" key="9">
    <source>
        <dbReference type="Google" id="ProtNLM"/>
    </source>
</evidence>
<proteinExistence type="predicted"/>
<dbReference type="PANTHER" id="PTHR32410">
    <property type="entry name" value="CYSTEINE/HISTIDINE-RICH C1 DOMAIN FAMILY PROTEIN"/>
    <property type="match status" value="1"/>
</dbReference>
<dbReference type="GO" id="GO:0008270">
    <property type="term" value="F:zinc ion binding"/>
    <property type="evidence" value="ECO:0007669"/>
    <property type="project" value="UniProtKB-KW"/>
</dbReference>